<sequence>MAIQFRCPGCDRRLSIASRKAGTRTACPNCQSPVTVPGTPVDAPLTRSRPGRFLPGAVLVVGVLLLAVGAGLALRFARAPAAVPVGEQAKADSPTVPAPVPLPFPPQQPVRPQLPAGSGQNDPPPAQPPDQPQTQPVPNDVPQAPPQPQVPAPQPVQPAPVAPPQVVVKPPPQPVLDRFGNPVGQDVGLGQDGEFKGQRLVFWSGFENAGRVFFAPTNPLWKALEAKGFVVRREFGPFRPQWLKDADQLWVLSTGRIDLPAGVTPDLLVEALGLLPAEAVPSGFTLAEYQFIVRATLDVAFGPAHPLDEKAYKAIEAFVKAGKGVCLLADDEPFTKEADELARRLFGARVSGNYIADKVATVRGRGLTPEAVRKFGGQFEVDDHPLLTGVNFLFEGITVSNVSKSEKLDVALRASDGQALVAVSNVQGQRVVIDCGFTRYCHGPQPQVSYIQKTAGSVRLGQNIAAYLAGKGAPGKP</sequence>
<feature type="compositionally biased region" description="Pro residues" evidence="1">
    <location>
        <begin position="96"/>
        <end position="109"/>
    </location>
</feature>
<feature type="transmembrane region" description="Helical" evidence="2">
    <location>
        <begin position="53"/>
        <end position="74"/>
    </location>
</feature>
<organism evidence="3 4">
    <name type="scientific">Frigoriglobus tundricola</name>
    <dbReference type="NCBI Taxonomy" id="2774151"/>
    <lineage>
        <taxon>Bacteria</taxon>
        <taxon>Pseudomonadati</taxon>
        <taxon>Planctomycetota</taxon>
        <taxon>Planctomycetia</taxon>
        <taxon>Gemmatales</taxon>
        <taxon>Gemmataceae</taxon>
        <taxon>Frigoriglobus</taxon>
    </lineage>
</organism>
<evidence type="ECO:0000313" key="4">
    <source>
        <dbReference type="Proteomes" id="UP000503447"/>
    </source>
</evidence>
<gene>
    <name evidence="3" type="ORF">FTUN_3646</name>
</gene>
<keyword evidence="4" id="KW-1185">Reference proteome</keyword>
<dbReference type="Proteomes" id="UP000503447">
    <property type="component" value="Chromosome"/>
</dbReference>
<dbReference type="EMBL" id="CP053452">
    <property type="protein sequence ID" value="QJW96092.1"/>
    <property type="molecule type" value="Genomic_DNA"/>
</dbReference>
<reference evidence="4" key="1">
    <citation type="submission" date="2020-05" db="EMBL/GenBank/DDBJ databases">
        <title>Frigoriglobus tundricola gen. nov., sp. nov., a psychrotolerant cellulolytic planctomycete of the family Gemmataceae with two divergent copies of 16S rRNA gene.</title>
        <authorList>
            <person name="Kulichevskaya I.S."/>
            <person name="Ivanova A.A."/>
            <person name="Naumoff D.G."/>
            <person name="Beletsky A.V."/>
            <person name="Rijpstra W.I.C."/>
            <person name="Sinninghe Damste J.S."/>
            <person name="Mardanov A.V."/>
            <person name="Ravin N.V."/>
            <person name="Dedysh S.N."/>
        </authorList>
    </citation>
    <scope>NUCLEOTIDE SEQUENCE [LARGE SCALE GENOMIC DNA]</scope>
    <source>
        <strain evidence="4">PL17</strain>
    </source>
</reference>
<keyword evidence="2" id="KW-1133">Transmembrane helix</keyword>
<feature type="compositionally biased region" description="Pro residues" evidence="1">
    <location>
        <begin position="122"/>
        <end position="131"/>
    </location>
</feature>
<evidence type="ECO:0000313" key="3">
    <source>
        <dbReference type="EMBL" id="QJW96092.1"/>
    </source>
</evidence>
<dbReference type="KEGG" id="ftj:FTUN_3646"/>
<dbReference type="AlphaFoldDB" id="A0A6M5YT21"/>
<feature type="compositionally biased region" description="Low complexity" evidence="1">
    <location>
        <begin position="132"/>
        <end position="142"/>
    </location>
</feature>
<feature type="region of interest" description="Disordered" evidence="1">
    <location>
        <begin position="90"/>
        <end position="172"/>
    </location>
</feature>
<protein>
    <submittedName>
        <fullName evidence="3">Uncharacterized protein</fullName>
    </submittedName>
</protein>
<accession>A0A6M5YT21</accession>
<feature type="compositionally biased region" description="Pro residues" evidence="1">
    <location>
        <begin position="143"/>
        <end position="172"/>
    </location>
</feature>
<keyword evidence="2" id="KW-0472">Membrane</keyword>
<proteinExistence type="predicted"/>
<evidence type="ECO:0000256" key="2">
    <source>
        <dbReference type="SAM" id="Phobius"/>
    </source>
</evidence>
<name>A0A6M5YT21_9BACT</name>
<keyword evidence="2" id="KW-0812">Transmembrane</keyword>
<evidence type="ECO:0000256" key="1">
    <source>
        <dbReference type="SAM" id="MobiDB-lite"/>
    </source>
</evidence>